<dbReference type="AlphaFoldDB" id="A0A6A2Y6G0"/>
<proteinExistence type="predicted"/>
<sequence>MFENMSAVNSRCGSNLPKVIWTVEILDAVDDSKPQSEGVNGQVTKVTWRIENFSRINNKEICSQHFTVDGNKWQISIFPKGNNVDALSIYLGVADSATLPSGWSRFAQYGFAVIDQMDRRNSFTKVATHVFNATSDNWGFPSFFALCELNDPKRGYLVNDACLVEAYISTDRTPGLISKEFMLKTDSAKHKTVEADHVKETIDNQTTAKTEPVEITTPSPTQPCQNVESQAVEPTEEDVETFFTSLESELSSHDTVFSKEEAKEALAKLDEALSMTPKNELLAMEESLKELANRAAKAVQDKIRLTEKESIKLTITCNLDRNLVRYKEVEQKLAALLAERNGIFISSKEMKKELVALGKEYEANAKAAEEEERSVEAEWERMKDFITSVKGKI</sequence>
<evidence type="ECO:0000256" key="1">
    <source>
        <dbReference type="ARBA" id="ARBA00023054"/>
    </source>
</evidence>
<dbReference type="SUPFAM" id="SSF49599">
    <property type="entry name" value="TRAF domain-like"/>
    <property type="match status" value="1"/>
</dbReference>
<dbReference type="PANTHER" id="PTHR46236">
    <property type="entry name" value="TRAF-LIKE SUPERFAMILY PROTEIN"/>
    <property type="match status" value="1"/>
</dbReference>
<feature type="region of interest" description="Disordered" evidence="3">
    <location>
        <begin position="205"/>
        <end position="225"/>
    </location>
</feature>
<dbReference type="Pfam" id="PF22486">
    <property type="entry name" value="MATH_2"/>
    <property type="match status" value="1"/>
</dbReference>
<evidence type="ECO:0000256" key="3">
    <source>
        <dbReference type="SAM" id="MobiDB-lite"/>
    </source>
</evidence>
<evidence type="ECO:0000313" key="5">
    <source>
        <dbReference type="EMBL" id="KAE8671866.1"/>
    </source>
</evidence>
<keyword evidence="6" id="KW-1185">Reference proteome</keyword>
<evidence type="ECO:0000256" key="2">
    <source>
        <dbReference type="SAM" id="Coils"/>
    </source>
</evidence>
<name>A0A6A2Y6G0_HIBSY</name>
<accession>A0A6A2Y6G0</accession>
<reference evidence="5" key="1">
    <citation type="submission" date="2019-09" db="EMBL/GenBank/DDBJ databases">
        <title>Draft genome information of white flower Hibiscus syriacus.</title>
        <authorList>
            <person name="Kim Y.-M."/>
        </authorList>
    </citation>
    <scope>NUCLEOTIDE SEQUENCE [LARGE SCALE GENOMIC DNA]</scope>
    <source>
        <strain evidence="5">YM2019G1</strain>
    </source>
</reference>
<evidence type="ECO:0000313" key="6">
    <source>
        <dbReference type="Proteomes" id="UP000436088"/>
    </source>
</evidence>
<dbReference type="InterPro" id="IPR050804">
    <property type="entry name" value="MCC"/>
</dbReference>
<feature type="coiled-coil region" evidence="2">
    <location>
        <begin position="281"/>
        <end position="378"/>
    </location>
</feature>
<organism evidence="5 6">
    <name type="scientific">Hibiscus syriacus</name>
    <name type="common">Rose of Sharon</name>
    <dbReference type="NCBI Taxonomy" id="106335"/>
    <lineage>
        <taxon>Eukaryota</taxon>
        <taxon>Viridiplantae</taxon>
        <taxon>Streptophyta</taxon>
        <taxon>Embryophyta</taxon>
        <taxon>Tracheophyta</taxon>
        <taxon>Spermatophyta</taxon>
        <taxon>Magnoliopsida</taxon>
        <taxon>eudicotyledons</taxon>
        <taxon>Gunneridae</taxon>
        <taxon>Pentapetalae</taxon>
        <taxon>rosids</taxon>
        <taxon>malvids</taxon>
        <taxon>Malvales</taxon>
        <taxon>Malvaceae</taxon>
        <taxon>Malvoideae</taxon>
        <taxon>Hibiscus</taxon>
    </lineage>
</organism>
<dbReference type="CDD" id="cd00121">
    <property type="entry name" value="MATH"/>
    <property type="match status" value="1"/>
</dbReference>
<protein>
    <recommendedName>
        <fullName evidence="4">MATH domain-containing protein</fullName>
    </recommendedName>
</protein>
<dbReference type="Gene3D" id="2.60.210.10">
    <property type="entry name" value="Apoptosis, Tumor Necrosis Factor Receptor Associated Protein 2, Chain A"/>
    <property type="match status" value="1"/>
</dbReference>
<comment type="caution">
    <text evidence="5">The sequence shown here is derived from an EMBL/GenBank/DDBJ whole genome shotgun (WGS) entry which is preliminary data.</text>
</comment>
<dbReference type="InterPro" id="IPR002083">
    <property type="entry name" value="MATH/TRAF_dom"/>
</dbReference>
<dbReference type="Proteomes" id="UP000436088">
    <property type="component" value="Unassembled WGS sequence"/>
</dbReference>
<gene>
    <name evidence="5" type="ORF">F3Y22_tig00111881pilonHSYRG00070</name>
</gene>
<dbReference type="SMART" id="SM00061">
    <property type="entry name" value="MATH"/>
    <property type="match status" value="1"/>
</dbReference>
<feature type="domain" description="MATH" evidence="4">
    <location>
        <begin position="43"/>
        <end position="168"/>
    </location>
</feature>
<dbReference type="InterPro" id="IPR008974">
    <property type="entry name" value="TRAF-like"/>
</dbReference>
<evidence type="ECO:0000259" key="4">
    <source>
        <dbReference type="PROSITE" id="PS50144"/>
    </source>
</evidence>
<dbReference type="EMBL" id="VEPZ02001458">
    <property type="protein sequence ID" value="KAE8671866.1"/>
    <property type="molecule type" value="Genomic_DNA"/>
</dbReference>
<feature type="compositionally biased region" description="Polar residues" evidence="3">
    <location>
        <begin position="216"/>
        <end position="225"/>
    </location>
</feature>
<keyword evidence="1 2" id="KW-0175">Coiled coil</keyword>
<dbReference type="PANTHER" id="PTHR46236:SF35">
    <property type="entry name" value="MATH DOMAIN-CONTAINING PROTEIN"/>
    <property type="match status" value="1"/>
</dbReference>
<dbReference type="PROSITE" id="PS50144">
    <property type="entry name" value="MATH"/>
    <property type="match status" value="1"/>
</dbReference>